<name>A0A1E3XD33_9BACT</name>
<protein>
    <submittedName>
        <fullName evidence="1">Uncharacterized protein</fullName>
    </submittedName>
</protein>
<organism evidence="1 2">
    <name type="scientific">Candidatus Scalindua rubra</name>
    <dbReference type="NCBI Taxonomy" id="1872076"/>
    <lineage>
        <taxon>Bacteria</taxon>
        <taxon>Pseudomonadati</taxon>
        <taxon>Planctomycetota</taxon>
        <taxon>Candidatus Brocadiia</taxon>
        <taxon>Candidatus Brocadiales</taxon>
        <taxon>Candidatus Scalinduaceae</taxon>
        <taxon>Candidatus Scalindua</taxon>
    </lineage>
</organism>
<dbReference type="EMBL" id="MAYW01000026">
    <property type="protein sequence ID" value="ODS33498.1"/>
    <property type="molecule type" value="Genomic_DNA"/>
</dbReference>
<comment type="caution">
    <text evidence="1">The sequence shown here is derived from an EMBL/GenBank/DDBJ whole genome shotgun (WGS) entry which is preliminary data.</text>
</comment>
<reference evidence="1 2" key="1">
    <citation type="submission" date="2016-07" db="EMBL/GenBank/DDBJ databases">
        <title>Draft genome of Scalindua rubra, obtained from a brine-seawater interface in the Red Sea, sheds light on salt adaptation in anammox bacteria.</title>
        <authorList>
            <person name="Speth D.R."/>
            <person name="Lagkouvardos I."/>
            <person name="Wang Y."/>
            <person name="Qian P.-Y."/>
            <person name="Dutilh B.E."/>
            <person name="Jetten M.S."/>
        </authorList>
    </citation>
    <scope>NUCLEOTIDE SEQUENCE [LARGE SCALE GENOMIC DNA]</scope>
    <source>
        <strain evidence="1">BSI-1</strain>
    </source>
</reference>
<evidence type="ECO:0000313" key="1">
    <source>
        <dbReference type="EMBL" id="ODS33498.1"/>
    </source>
</evidence>
<proteinExistence type="predicted"/>
<gene>
    <name evidence="1" type="ORF">SCARUB_01322</name>
</gene>
<sequence>MTWKGGRTIKKEYKVNDRAYRMVVAARGVIKDSKDILDDGDIEVVKVERAILDLKIAMRMDHLKEITTKTNKLADDARDLDNKIRRSTVIVNEDMTYGTECPEKF</sequence>
<accession>A0A1E3XD33</accession>
<dbReference type="Proteomes" id="UP000094056">
    <property type="component" value="Unassembled WGS sequence"/>
</dbReference>
<evidence type="ECO:0000313" key="2">
    <source>
        <dbReference type="Proteomes" id="UP000094056"/>
    </source>
</evidence>
<dbReference type="AlphaFoldDB" id="A0A1E3XD33"/>